<proteinExistence type="predicted"/>
<sequence length="71" mass="8019">MNDWDSYADPTSLEFVVVDVCKPPNNDGAGCAKCFVQTTGDQCHYGPLIWRLLEWLDKVLVPCAVSWLCRK</sequence>
<reference evidence="1" key="2">
    <citation type="submission" date="2019-01" db="UniProtKB">
        <authorList>
            <consortium name="EnsemblPlants"/>
        </authorList>
    </citation>
    <scope>IDENTIFICATION</scope>
    <source>
        <strain evidence="1">cv. Heinz 1706</strain>
    </source>
</reference>
<dbReference type="InParanoid" id="A0A3Q7EJS1"/>
<keyword evidence="2" id="KW-1185">Reference proteome</keyword>
<evidence type="ECO:0000313" key="2">
    <source>
        <dbReference type="Proteomes" id="UP000004994"/>
    </source>
</evidence>
<reference evidence="1" key="1">
    <citation type="journal article" date="2012" name="Nature">
        <title>The tomato genome sequence provides insights into fleshy fruit evolution.</title>
        <authorList>
            <consortium name="Tomato Genome Consortium"/>
        </authorList>
    </citation>
    <scope>NUCLEOTIDE SEQUENCE [LARGE SCALE GENOMIC DNA]</scope>
    <source>
        <strain evidence="1">cv. Heinz 1706</strain>
    </source>
</reference>
<dbReference type="AlphaFoldDB" id="A0A3Q7EJS1"/>
<protein>
    <submittedName>
        <fullName evidence="1">Uncharacterized protein</fullName>
    </submittedName>
</protein>
<name>A0A3Q7EJS1_SOLLC</name>
<dbReference type="EnsemblPlants" id="Solyc01g088680.3.1">
    <property type="protein sequence ID" value="Solyc01g088680.3.1"/>
    <property type="gene ID" value="Solyc01g088680.3"/>
</dbReference>
<organism evidence="1">
    <name type="scientific">Solanum lycopersicum</name>
    <name type="common">Tomato</name>
    <name type="synonym">Lycopersicon esculentum</name>
    <dbReference type="NCBI Taxonomy" id="4081"/>
    <lineage>
        <taxon>Eukaryota</taxon>
        <taxon>Viridiplantae</taxon>
        <taxon>Streptophyta</taxon>
        <taxon>Embryophyta</taxon>
        <taxon>Tracheophyta</taxon>
        <taxon>Spermatophyta</taxon>
        <taxon>Magnoliopsida</taxon>
        <taxon>eudicotyledons</taxon>
        <taxon>Gunneridae</taxon>
        <taxon>Pentapetalae</taxon>
        <taxon>asterids</taxon>
        <taxon>lamiids</taxon>
        <taxon>Solanales</taxon>
        <taxon>Solanaceae</taxon>
        <taxon>Solanoideae</taxon>
        <taxon>Solaneae</taxon>
        <taxon>Solanum</taxon>
        <taxon>Solanum subgen. Lycopersicon</taxon>
    </lineage>
</organism>
<dbReference type="Gramene" id="Solyc01g088680.3.1">
    <property type="protein sequence ID" value="Solyc01g088680.3.1"/>
    <property type="gene ID" value="Solyc01g088680.3"/>
</dbReference>
<evidence type="ECO:0000313" key="1">
    <source>
        <dbReference type="EnsemblPlants" id="Solyc01g088680.3.1"/>
    </source>
</evidence>
<dbReference type="Proteomes" id="UP000004994">
    <property type="component" value="Chromosome 1"/>
</dbReference>
<dbReference type="PaxDb" id="4081-Solyc01g088680.2.1"/>
<accession>A0A3Q7EJS1</accession>